<reference evidence="1 2" key="1">
    <citation type="submission" date="2020-12" db="EMBL/GenBank/DDBJ databases">
        <title>FDA dAtabase for Regulatory Grade micrObial Sequences (FDA-ARGOS): Supporting development and validation of Infectious Disease Dx tests.</title>
        <authorList>
            <person name="Kerrigan L."/>
            <person name="Long C."/>
            <person name="Tallon L."/>
            <person name="Sadzewicz L."/>
            <person name="Zhao X."/>
            <person name="Boylan J."/>
            <person name="Ott S."/>
            <person name="Bowen H."/>
            <person name="Vavikolanu K."/>
            <person name="Mehta A."/>
            <person name="Aluvathingal J."/>
            <person name="Nadendla S."/>
            <person name="Yan Y."/>
            <person name="Sichtig H."/>
        </authorList>
    </citation>
    <scope>NUCLEOTIDE SEQUENCE [LARGE SCALE GENOMIC DNA]</scope>
    <source>
        <strain evidence="1 2">FDAARGOS_1031</strain>
    </source>
</reference>
<proteinExistence type="predicted"/>
<protein>
    <submittedName>
        <fullName evidence="1">Fimbrillin family protein</fullName>
    </submittedName>
</protein>
<dbReference type="GeneID" id="93134063"/>
<keyword evidence="2" id="KW-1185">Reference proteome</keyword>
<gene>
    <name evidence="1" type="ORF">I6H88_04170</name>
</gene>
<dbReference type="KEGG" id="egm:AYC65_14180"/>
<accession>A0A7T7ZYU4</accession>
<dbReference type="OrthoDB" id="1453974at2"/>
<dbReference type="EMBL" id="CP067018">
    <property type="protein sequence ID" value="QQN59787.1"/>
    <property type="molecule type" value="Genomic_DNA"/>
</dbReference>
<dbReference type="AlphaFoldDB" id="A0A7T7ZYU4"/>
<sequence length="552" mass="58737">MRSELKHIGYLAIASSFIMLGSCRSTDTDNTLGQGVSAVNINLLGTSFHDGDPGSSQASLGKNASGTYSVERHSVLITPSTFMAAELSSASEAGLNTRASLGKGPMAVIPGAPLGPGMAFRVIAYRQSSGAYHTHQDYIVGQTPVPMMLDNGGTYTMVAYSYGSATLPLISSGEKTDIGSAQVNYNNIDRDFMYYQKPNYIPTEAQNRLDITLSHKTTLITTIIKSSGYGTIDNIVSASITPHFTTGNIPLATGNITGRGSVVSEALTFPGPFGNTTQTATPVFVNADTGGNFASFSANLTIGGVTKSVDLPNSFSIKPGWKKNLTILFSKCGAYVATGKWKEFMCHNLGADMDAKPFTPSAAIHGAKYQWGHKPTNDAVSDNRYLTQTDDQNQDYNLGNNLPAGWIYRKPADTNTPAEDLWGDGTKTKMDPCPEGYRIPSWDEVKDMHALNSTTSLGSWGGSPTNYSSGNMVGTGLFLPAAGSRRSTAGTLPGSTAERGQFGSYWTGTRQSVSSGQNYSHAYIFVANDGATNDGYPIEWGNGISVRCIKEN</sequence>
<organism evidence="1 2">
    <name type="scientific">Elizabethkingia bruuniana</name>
    <dbReference type="NCBI Taxonomy" id="1756149"/>
    <lineage>
        <taxon>Bacteria</taxon>
        <taxon>Pseudomonadati</taxon>
        <taxon>Bacteroidota</taxon>
        <taxon>Flavobacteriia</taxon>
        <taxon>Flavobacteriales</taxon>
        <taxon>Weeksellaceae</taxon>
        <taxon>Elizabethkingia</taxon>
    </lineage>
</organism>
<evidence type="ECO:0000313" key="1">
    <source>
        <dbReference type="EMBL" id="QQN59787.1"/>
    </source>
</evidence>
<dbReference type="PROSITE" id="PS51257">
    <property type="entry name" value="PROKAR_LIPOPROTEIN"/>
    <property type="match status" value="1"/>
</dbReference>
<dbReference type="RefSeq" id="WP_034870589.1">
    <property type="nucleotide sequence ID" value="NZ_CBCSDR010000006.1"/>
</dbReference>
<dbReference type="Proteomes" id="UP000595426">
    <property type="component" value="Chromosome"/>
</dbReference>
<evidence type="ECO:0000313" key="2">
    <source>
        <dbReference type="Proteomes" id="UP000595426"/>
    </source>
</evidence>
<name>A0A7T7ZYU4_9FLAO</name>